<proteinExistence type="predicted"/>
<evidence type="ECO:0008006" key="3">
    <source>
        <dbReference type="Google" id="ProtNLM"/>
    </source>
</evidence>
<organism evidence="1 2">
    <name type="scientific">Methyloceanibacter caenitepidi</name>
    <dbReference type="NCBI Taxonomy" id="1384459"/>
    <lineage>
        <taxon>Bacteria</taxon>
        <taxon>Pseudomonadati</taxon>
        <taxon>Pseudomonadota</taxon>
        <taxon>Alphaproteobacteria</taxon>
        <taxon>Hyphomicrobiales</taxon>
        <taxon>Hyphomicrobiaceae</taxon>
        <taxon>Methyloceanibacter</taxon>
    </lineage>
</organism>
<sequence>METPCVNICMLEPESGLCIGCGRSGDEIAGWVDMSPDERRAIMAALPERLRNLEEETAAGEAAS</sequence>
<name>A0A0A8K600_9HYPH</name>
<dbReference type="STRING" id="1384459.GL4_2523"/>
<dbReference type="RefSeq" id="WP_045370059.1">
    <property type="nucleotide sequence ID" value="NZ_AP014648.1"/>
</dbReference>
<protein>
    <recommendedName>
        <fullName evidence="3">DUF1289 domain-containing protein</fullName>
    </recommendedName>
</protein>
<evidence type="ECO:0000313" key="2">
    <source>
        <dbReference type="Proteomes" id="UP000031643"/>
    </source>
</evidence>
<reference evidence="1 2" key="1">
    <citation type="submission" date="2014-09" db="EMBL/GenBank/DDBJ databases">
        <title>Genome sequencing of Methyloceanibacter caenitepidi Gela4.</title>
        <authorList>
            <person name="Takeuchi M."/>
            <person name="Susumu S."/>
            <person name="Kamagata Y."/>
            <person name="Oshima K."/>
            <person name="Hattori M."/>
            <person name="Iwasaki W."/>
        </authorList>
    </citation>
    <scope>NUCLEOTIDE SEQUENCE [LARGE SCALE GENOMIC DNA]</scope>
    <source>
        <strain evidence="1 2">Gela4</strain>
    </source>
</reference>
<dbReference type="PANTHER" id="PTHR35175:SF2">
    <property type="entry name" value="DUF1289 DOMAIN-CONTAINING PROTEIN"/>
    <property type="match status" value="1"/>
</dbReference>
<dbReference type="PANTHER" id="PTHR35175">
    <property type="entry name" value="DUF1289 DOMAIN-CONTAINING PROTEIN"/>
    <property type="match status" value="1"/>
</dbReference>
<dbReference type="Pfam" id="PF06945">
    <property type="entry name" value="DUF1289"/>
    <property type="match status" value="1"/>
</dbReference>
<dbReference type="AlphaFoldDB" id="A0A0A8K600"/>
<dbReference type="OrthoDB" id="9811423at2"/>
<dbReference type="EMBL" id="AP014648">
    <property type="protein sequence ID" value="BAQ17957.1"/>
    <property type="molecule type" value="Genomic_DNA"/>
</dbReference>
<dbReference type="HOGENOM" id="CLU_162538_6_2_5"/>
<dbReference type="Proteomes" id="UP000031643">
    <property type="component" value="Chromosome"/>
</dbReference>
<dbReference type="InterPro" id="IPR010710">
    <property type="entry name" value="DUF1289"/>
</dbReference>
<keyword evidence="2" id="KW-1185">Reference proteome</keyword>
<accession>A0A0A8K600</accession>
<evidence type="ECO:0000313" key="1">
    <source>
        <dbReference type="EMBL" id="BAQ17957.1"/>
    </source>
</evidence>
<dbReference type="KEGG" id="mcg:GL4_2523"/>
<gene>
    <name evidence="1" type="ORF">GL4_2523</name>
</gene>